<protein>
    <submittedName>
        <fullName evidence="1">12744_t:CDS:1</fullName>
    </submittedName>
</protein>
<proteinExistence type="predicted"/>
<evidence type="ECO:0000313" key="1">
    <source>
        <dbReference type="EMBL" id="CAG8731295.1"/>
    </source>
</evidence>
<dbReference type="EMBL" id="CAJVPW010033523">
    <property type="protein sequence ID" value="CAG8731295.1"/>
    <property type="molecule type" value="Genomic_DNA"/>
</dbReference>
<dbReference type="Proteomes" id="UP000789366">
    <property type="component" value="Unassembled WGS sequence"/>
</dbReference>
<gene>
    <name evidence="1" type="ORF">SPELUC_LOCUS13130</name>
</gene>
<feature type="non-terminal residue" evidence="1">
    <location>
        <position position="1"/>
    </location>
</feature>
<evidence type="ECO:0000313" key="2">
    <source>
        <dbReference type="Proteomes" id="UP000789366"/>
    </source>
</evidence>
<reference evidence="1" key="1">
    <citation type="submission" date="2021-06" db="EMBL/GenBank/DDBJ databases">
        <authorList>
            <person name="Kallberg Y."/>
            <person name="Tangrot J."/>
            <person name="Rosling A."/>
        </authorList>
    </citation>
    <scope>NUCLEOTIDE SEQUENCE</scope>
    <source>
        <strain evidence="1">28 12/20/2015</strain>
    </source>
</reference>
<comment type="caution">
    <text evidence="1">The sequence shown here is derived from an EMBL/GenBank/DDBJ whole genome shotgun (WGS) entry which is preliminary data.</text>
</comment>
<accession>A0ACA9Q2U8</accession>
<name>A0ACA9Q2U8_9GLOM</name>
<organism evidence="1 2">
    <name type="scientific">Cetraspora pellucida</name>
    <dbReference type="NCBI Taxonomy" id="1433469"/>
    <lineage>
        <taxon>Eukaryota</taxon>
        <taxon>Fungi</taxon>
        <taxon>Fungi incertae sedis</taxon>
        <taxon>Mucoromycota</taxon>
        <taxon>Glomeromycotina</taxon>
        <taxon>Glomeromycetes</taxon>
        <taxon>Diversisporales</taxon>
        <taxon>Gigasporaceae</taxon>
        <taxon>Cetraspora</taxon>
    </lineage>
</organism>
<keyword evidence="2" id="KW-1185">Reference proteome</keyword>
<sequence length="48" mass="5564">KQKIVKRKHIEEICEDIAEQEAIFMKEKISGDYNAENENSDICLVTPI</sequence>